<dbReference type="Proteomes" id="UP000230423">
    <property type="component" value="Unassembled WGS sequence"/>
</dbReference>
<gene>
    <name evidence="4" type="ORF">TELCIR_02368</name>
</gene>
<dbReference type="PROSITE" id="PS01180">
    <property type="entry name" value="CUB"/>
    <property type="match status" value="1"/>
</dbReference>
<sequence>METARRHLGDRSAGLTPRKDLMKCNYWIKAPAGKKIEIKFVDFPDEIAVDGCTYAGVEKKSHPDQCRTGNRFCSKNDAITVLKSTLNLVHMITYNRIYTTVTKLEYRYV</sequence>
<dbReference type="Gene3D" id="2.60.120.290">
    <property type="entry name" value="Spermadhesin, CUB domain"/>
    <property type="match status" value="1"/>
</dbReference>
<comment type="caution">
    <text evidence="2">Lacks conserved residue(s) required for the propagation of feature annotation.</text>
</comment>
<dbReference type="OrthoDB" id="5786116at2759"/>
<dbReference type="EMBL" id="KZ345127">
    <property type="protein sequence ID" value="PIO75578.1"/>
    <property type="molecule type" value="Genomic_DNA"/>
</dbReference>
<evidence type="ECO:0000313" key="4">
    <source>
        <dbReference type="EMBL" id="PIO75578.1"/>
    </source>
</evidence>
<evidence type="ECO:0000256" key="2">
    <source>
        <dbReference type="PROSITE-ProRule" id="PRU00059"/>
    </source>
</evidence>
<dbReference type="InterPro" id="IPR000859">
    <property type="entry name" value="CUB_dom"/>
</dbReference>
<evidence type="ECO:0000313" key="5">
    <source>
        <dbReference type="Proteomes" id="UP000230423"/>
    </source>
</evidence>
<keyword evidence="5" id="KW-1185">Reference proteome</keyword>
<dbReference type="SUPFAM" id="SSF49854">
    <property type="entry name" value="Spermadhesin, CUB domain"/>
    <property type="match status" value="1"/>
</dbReference>
<organism evidence="4 5">
    <name type="scientific">Teladorsagia circumcincta</name>
    <name type="common">Brown stomach worm</name>
    <name type="synonym">Ostertagia circumcincta</name>
    <dbReference type="NCBI Taxonomy" id="45464"/>
    <lineage>
        <taxon>Eukaryota</taxon>
        <taxon>Metazoa</taxon>
        <taxon>Ecdysozoa</taxon>
        <taxon>Nematoda</taxon>
        <taxon>Chromadorea</taxon>
        <taxon>Rhabditida</taxon>
        <taxon>Rhabditina</taxon>
        <taxon>Rhabditomorpha</taxon>
        <taxon>Strongyloidea</taxon>
        <taxon>Trichostrongylidae</taxon>
        <taxon>Teladorsagia</taxon>
    </lineage>
</organism>
<keyword evidence="1" id="KW-1015">Disulfide bond</keyword>
<evidence type="ECO:0000256" key="1">
    <source>
        <dbReference type="ARBA" id="ARBA00023157"/>
    </source>
</evidence>
<dbReference type="AlphaFoldDB" id="A0A2G9UZ95"/>
<dbReference type="Pfam" id="PF00431">
    <property type="entry name" value="CUB"/>
    <property type="match status" value="1"/>
</dbReference>
<proteinExistence type="predicted"/>
<accession>A0A2G9UZ95</accession>
<feature type="domain" description="CUB" evidence="3">
    <location>
        <begin position="1"/>
        <end position="109"/>
    </location>
</feature>
<reference evidence="4 5" key="1">
    <citation type="submission" date="2015-09" db="EMBL/GenBank/DDBJ databases">
        <title>Draft genome of the parasitic nematode Teladorsagia circumcincta isolate WARC Sus (inbred).</title>
        <authorList>
            <person name="Mitreva M."/>
        </authorList>
    </citation>
    <scope>NUCLEOTIDE SEQUENCE [LARGE SCALE GENOMIC DNA]</scope>
    <source>
        <strain evidence="4 5">S</strain>
    </source>
</reference>
<name>A0A2G9UZ95_TELCI</name>
<dbReference type="InterPro" id="IPR035914">
    <property type="entry name" value="Sperma_CUB_dom_sf"/>
</dbReference>
<protein>
    <recommendedName>
        <fullName evidence="3">CUB domain-containing protein</fullName>
    </recommendedName>
</protein>
<evidence type="ECO:0000259" key="3">
    <source>
        <dbReference type="PROSITE" id="PS01180"/>
    </source>
</evidence>